<evidence type="ECO:0000256" key="5">
    <source>
        <dbReference type="ARBA" id="ARBA00023136"/>
    </source>
</evidence>
<protein>
    <submittedName>
        <fullName evidence="7">4-hydroxybenzoate polyprenyltransferase</fullName>
    </submittedName>
</protein>
<feature type="transmembrane region" description="Helical" evidence="6">
    <location>
        <begin position="36"/>
        <end position="55"/>
    </location>
</feature>
<feature type="transmembrane region" description="Helical" evidence="6">
    <location>
        <begin position="160"/>
        <end position="181"/>
    </location>
</feature>
<dbReference type="InterPro" id="IPR044878">
    <property type="entry name" value="UbiA_sf"/>
</dbReference>
<keyword evidence="8" id="KW-1185">Reference proteome</keyword>
<dbReference type="RefSeq" id="WP_105482140.1">
    <property type="nucleotide sequence ID" value="NZ_NIGF01000001.1"/>
</dbReference>
<evidence type="ECO:0000256" key="3">
    <source>
        <dbReference type="ARBA" id="ARBA00022692"/>
    </source>
</evidence>
<feature type="transmembrane region" description="Helical" evidence="6">
    <location>
        <begin position="87"/>
        <end position="104"/>
    </location>
</feature>
<keyword evidence="5 6" id="KW-0472">Membrane</keyword>
<accession>A0A2S8SX68</accession>
<dbReference type="OrthoDB" id="1416782at2"/>
<dbReference type="Gene3D" id="1.10.357.140">
    <property type="entry name" value="UbiA prenyltransferase"/>
    <property type="match status" value="1"/>
</dbReference>
<evidence type="ECO:0000313" key="8">
    <source>
        <dbReference type="Proteomes" id="UP000237684"/>
    </source>
</evidence>
<feature type="transmembrane region" description="Helical" evidence="6">
    <location>
        <begin position="221"/>
        <end position="242"/>
    </location>
</feature>
<reference evidence="7 8" key="1">
    <citation type="journal article" date="2018" name="Syst. Appl. Microbiol.">
        <title>Abditibacterium utsteinense sp. nov., the first cultivated member of candidate phylum FBP, isolated from ice-free Antarctic soil samples.</title>
        <authorList>
            <person name="Tahon G."/>
            <person name="Tytgat B."/>
            <person name="Lebbe L."/>
            <person name="Carlier A."/>
            <person name="Willems A."/>
        </authorList>
    </citation>
    <scope>NUCLEOTIDE SEQUENCE [LARGE SCALE GENOMIC DNA]</scope>
    <source>
        <strain evidence="7 8">LMG 29911</strain>
    </source>
</reference>
<comment type="caution">
    <text evidence="7">The sequence shown here is derived from an EMBL/GenBank/DDBJ whole genome shotgun (WGS) entry which is preliminary data.</text>
</comment>
<feature type="transmembrane region" description="Helical" evidence="6">
    <location>
        <begin position="135"/>
        <end position="154"/>
    </location>
</feature>
<keyword evidence="3 6" id="KW-0812">Transmembrane</keyword>
<dbReference type="Proteomes" id="UP000237684">
    <property type="component" value="Unassembled WGS sequence"/>
</dbReference>
<organism evidence="7 8">
    <name type="scientific">Abditibacterium utsteinense</name>
    <dbReference type="NCBI Taxonomy" id="1960156"/>
    <lineage>
        <taxon>Bacteria</taxon>
        <taxon>Pseudomonadati</taxon>
        <taxon>Abditibacteriota</taxon>
        <taxon>Abditibacteriia</taxon>
        <taxon>Abditibacteriales</taxon>
        <taxon>Abditibacteriaceae</taxon>
        <taxon>Abditibacterium</taxon>
    </lineage>
</organism>
<dbReference type="GO" id="GO:0016765">
    <property type="term" value="F:transferase activity, transferring alkyl or aryl (other than methyl) groups"/>
    <property type="evidence" value="ECO:0007669"/>
    <property type="project" value="InterPro"/>
</dbReference>
<dbReference type="Pfam" id="PF01040">
    <property type="entry name" value="UbiA"/>
    <property type="match status" value="1"/>
</dbReference>
<dbReference type="CDD" id="cd13966">
    <property type="entry name" value="PT_UbiA_4"/>
    <property type="match status" value="1"/>
</dbReference>
<dbReference type="AlphaFoldDB" id="A0A2S8SX68"/>
<evidence type="ECO:0000256" key="4">
    <source>
        <dbReference type="ARBA" id="ARBA00022989"/>
    </source>
</evidence>
<keyword evidence="7" id="KW-0808">Transferase</keyword>
<dbReference type="InterPro" id="IPR000537">
    <property type="entry name" value="UbiA_prenyltransferase"/>
</dbReference>
<dbReference type="GO" id="GO:0016020">
    <property type="term" value="C:membrane"/>
    <property type="evidence" value="ECO:0007669"/>
    <property type="project" value="UniProtKB-SubCell"/>
</dbReference>
<feature type="transmembrane region" description="Helical" evidence="6">
    <location>
        <begin position="12"/>
        <end position="30"/>
    </location>
</feature>
<keyword evidence="4 6" id="KW-1133">Transmembrane helix</keyword>
<dbReference type="InterPro" id="IPR050475">
    <property type="entry name" value="Prenyltransferase_related"/>
</dbReference>
<evidence type="ECO:0000256" key="2">
    <source>
        <dbReference type="ARBA" id="ARBA00022475"/>
    </source>
</evidence>
<proteinExistence type="predicted"/>
<name>A0A2S8SX68_9BACT</name>
<sequence length="283" mass="31982">MSRLLRVSRPRFWMYVFGPYIVGALCGASAPKQFFSPLALVFALFFIFPANLLIYGVNDIFDYETDVLNAKKRGYETLIPPDERWKIGRATFLFCAPFLAFLPFVPRESFFALIGFLFFSLFYSAPPIRAKARPILDSAFNVLYIFPGVFAYFLCGGKNFSWILFLGAWSWAMAMHAYSAVPDISADKEANVPTVATFLGLRGTLWLCLALYSIAAICAEATLGFAAISLWIVYATLMFRSLKAKTESGVMKIYQIFPLINTLAGAAIFWFVLWTKTAFWPRF</sequence>
<evidence type="ECO:0000256" key="6">
    <source>
        <dbReference type="SAM" id="Phobius"/>
    </source>
</evidence>
<comment type="subcellular location">
    <subcellularLocation>
        <location evidence="1">Membrane</location>
        <topology evidence="1">Multi-pass membrane protein</topology>
    </subcellularLocation>
</comment>
<evidence type="ECO:0000256" key="1">
    <source>
        <dbReference type="ARBA" id="ARBA00004141"/>
    </source>
</evidence>
<dbReference type="NCBIfam" id="NF009516">
    <property type="entry name" value="PRK12875.1"/>
    <property type="match status" value="1"/>
</dbReference>
<dbReference type="Gene3D" id="1.20.120.1780">
    <property type="entry name" value="UbiA prenyltransferase"/>
    <property type="match status" value="1"/>
</dbReference>
<keyword evidence="2" id="KW-1003">Cell membrane</keyword>
<feature type="transmembrane region" description="Helical" evidence="6">
    <location>
        <begin position="254"/>
        <end position="273"/>
    </location>
</feature>
<dbReference type="EMBL" id="NIGF01000001">
    <property type="protein sequence ID" value="PQV65400.1"/>
    <property type="molecule type" value="Genomic_DNA"/>
</dbReference>
<dbReference type="InParanoid" id="A0A2S8SX68"/>
<evidence type="ECO:0000313" key="7">
    <source>
        <dbReference type="EMBL" id="PQV65400.1"/>
    </source>
</evidence>
<feature type="transmembrane region" description="Helical" evidence="6">
    <location>
        <begin position="193"/>
        <end position="215"/>
    </location>
</feature>
<dbReference type="PANTHER" id="PTHR42723">
    <property type="entry name" value="CHLOROPHYLL SYNTHASE"/>
    <property type="match status" value="1"/>
</dbReference>
<dbReference type="PANTHER" id="PTHR42723:SF1">
    <property type="entry name" value="CHLOROPHYLL SYNTHASE, CHLOROPLASTIC"/>
    <property type="match status" value="1"/>
</dbReference>
<gene>
    <name evidence="7" type="ORF">B1R32_101140</name>
</gene>